<protein>
    <recommendedName>
        <fullName evidence="3">Alpha/beta hydrolase</fullName>
    </recommendedName>
</protein>
<dbReference type="HOGENOM" id="CLU_697997_0_0_10"/>
<sequence length="376" mass="43483">MDYYTRYDELIGIFKQGKDIHLNETNIDIKFFEFNSETAKITNESLTNDDSINENICFEYPVFTPSGRNRYSNDEAILLLHGLNERSWSKYLTWAEYLCNNSGKPVILFPISFHINRAPLSWSNPRTMMDLLNFRREKYNNDRSISFANVALSNRLSQKPERFYFSGRQTWADLSTLFEEIMEGKHPLFKEGTKIDIFSYSIGAFLSQVALMANQKDLYSKTRLFMFCGGSIFNSMQGASRSIMDKPAFDIIQDYYLHHFGNETTKKETGVNLKHDNAFKAFFSMISPERLQLERESFFSSLGKRIKGIALAKDIVIPFKGIQEAMGIKNSEKNIQLLDFEFPYSHENPFPLNSKDKIAVNSAFNKVFSLAVDYLT</sequence>
<dbReference type="PATRIC" id="fig|1562970.3.peg.1297"/>
<keyword evidence="2" id="KW-1185">Reference proteome</keyword>
<reference evidence="1 2" key="1">
    <citation type="submission" date="2014-08" db="EMBL/GenBank/DDBJ databases">
        <authorList>
            <person name="Wibberg D."/>
        </authorList>
    </citation>
    <scope>NUCLEOTIDE SEQUENCE [LARGE SCALE GENOMIC DNA]</scope>
    <source>
        <strain evidence="2">ING2-E5B</strain>
    </source>
</reference>
<dbReference type="Pfam" id="PF19519">
    <property type="entry name" value="DUF6051"/>
    <property type="match status" value="1"/>
</dbReference>
<gene>
    <name evidence="1" type="ORF">ING2E5B_1311</name>
</gene>
<organism evidence="1 2">
    <name type="scientific">Fermentimonas caenicola</name>
    <dbReference type="NCBI Taxonomy" id="1562970"/>
    <lineage>
        <taxon>Bacteria</taxon>
        <taxon>Pseudomonadati</taxon>
        <taxon>Bacteroidota</taxon>
        <taxon>Bacteroidia</taxon>
        <taxon>Bacteroidales</taxon>
        <taxon>Dysgonomonadaceae</taxon>
        <taxon>Fermentimonas</taxon>
    </lineage>
</organism>
<evidence type="ECO:0008006" key="3">
    <source>
        <dbReference type="Google" id="ProtNLM"/>
    </source>
</evidence>
<evidence type="ECO:0000313" key="2">
    <source>
        <dbReference type="Proteomes" id="UP000032417"/>
    </source>
</evidence>
<evidence type="ECO:0000313" key="1">
    <source>
        <dbReference type="EMBL" id="CEA16061.1"/>
    </source>
</evidence>
<dbReference type="InterPro" id="IPR029058">
    <property type="entry name" value="AB_hydrolase_fold"/>
</dbReference>
<accession>A0A098C0V4</accession>
<dbReference type="InterPro" id="IPR046114">
    <property type="entry name" value="DUF6051"/>
</dbReference>
<dbReference type="EMBL" id="LN515532">
    <property type="protein sequence ID" value="CEA16061.1"/>
    <property type="molecule type" value="Genomic_DNA"/>
</dbReference>
<dbReference type="SUPFAM" id="SSF53474">
    <property type="entry name" value="alpha/beta-Hydrolases"/>
    <property type="match status" value="1"/>
</dbReference>
<dbReference type="Proteomes" id="UP000032417">
    <property type="component" value="Chromosome 1"/>
</dbReference>
<dbReference type="AlphaFoldDB" id="A0A098C0V4"/>
<name>A0A098C0V4_9BACT</name>
<dbReference type="STRING" id="1562970.ING2E5B_1311"/>
<proteinExistence type="predicted"/>
<dbReference type="KEGG" id="pbt:ING2E5B_1311"/>